<dbReference type="AlphaFoldDB" id="A0A6A0BBM9"/>
<dbReference type="GO" id="GO:0016740">
    <property type="term" value="F:transferase activity"/>
    <property type="evidence" value="ECO:0007669"/>
    <property type="project" value="UniProtKB-KW"/>
</dbReference>
<organism evidence="3 4">
    <name type="scientific">Pseudolactococcus hodotermopsidis</name>
    <dbReference type="NCBI Taxonomy" id="2709157"/>
    <lineage>
        <taxon>Bacteria</taxon>
        <taxon>Bacillati</taxon>
        <taxon>Bacillota</taxon>
        <taxon>Bacilli</taxon>
        <taxon>Lactobacillales</taxon>
        <taxon>Streptococcaceae</taxon>
        <taxon>Pseudolactococcus</taxon>
    </lineage>
</organism>
<comment type="similarity">
    <text evidence="1">Belongs to the glycosyltransferase 2 family.</text>
</comment>
<protein>
    <submittedName>
        <fullName evidence="3">Glycosyl transferase family 2</fullName>
    </submittedName>
</protein>
<comment type="caution">
    <text evidence="3">The sequence shown here is derived from an EMBL/GenBank/DDBJ whole genome shotgun (WGS) entry which is preliminary data.</text>
</comment>
<proteinExistence type="inferred from homology"/>
<evidence type="ECO:0000256" key="1">
    <source>
        <dbReference type="ARBA" id="ARBA00006739"/>
    </source>
</evidence>
<name>A0A6A0BBM9_9LACT</name>
<reference evidence="3 4" key="1">
    <citation type="submission" date="2020-02" db="EMBL/GenBank/DDBJ databases">
        <title>Draft genome sequence of Lactococcus sp. Hs30E4-3.</title>
        <authorList>
            <person name="Noda S."/>
            <person name="Yuki M."/>
            <person name="Ohkuma M."/>
        </authorList>
    </citation>
    <scope>NUCLEOTIDE SEQUENCE [LARGE SCALE GENOMIC DNA]</scope>
    <source>
        <strain evidence="3 4">Hs30E4-3</strain>
    </source>
</reference>
<evidence type="ECO:0000313" key="3">
    <source>
        <dbReference type="EMBL" id="GFH42246.1"/>
    </source>
</evidence>
<dbReference type="PANTHER" id="PTHR43685:SF11">
    <property type="entry name" value="GLYCOSYLTRANSFERASE TAGX-RELATED"/>
    <property type="match status" value="1"/>
</dbReference>
<evidence type="ECO:0000313" key="4">
    <source>
        <dbReference type="Proteomes" id="UP000480303"/>
    </source>
</evidence>
<dbReference type="InterPro" id="IPR050834">
    <property type="entry name" value="Glycosyltransf_2"/>
</dbReference>
<sequence length="486" mass="56543">MKDLTKTQEFQAFQYDLADKSWQDKVASFQLTTSEIVTPNPKVSVIIANFNNAPYLNKMMDSLTAQTLGMANIQVMFIDDKSTDNSIAIIKPYLTKNPNIELYQLDENTGGAHGPRNVGLLNARGEYLVILDADDWYDDKALKYLSDLLDESGDDFAVSGLVQSVDGHLSLKSKPYYVDGDFKNRSIQELPTEFYGWLGPQSIMLRRSLVVKHNLHFVDQRVADDVTFFYEAMRFAKIITQGKELTTYLNRDADNTSLSQAINRNFMMSWLRALSYINETFPDDTSKERFLSRRIEWLIHDFCLKRNIGYKFSKARLQDFKAQLDLYLGNIKFDPSPYFRNDFRKTAWLYLKNNDISGLYRFIYLFSVRWVLNRKLNMKTVSNQVYYYPQLLPLLTKTRLEAYAVAESLIEGTLKLKVFSYKKLVGFEIFDLAQPFESRKELTYRKLSETDFEVNLPKGYENNKSRFVVIFEGYFEIGVQRFASVM</sequence>
<dbReference type="InterPro" id="IPR029044">
    <property type="entry name" value="Nucleotide-diphossugar_trans"/>
</dbReference>
<dbReference type="Pfam" id="PF00535">
    <property type="entry name" value="Glycos_transf_2"/>
    <property type="match status" value="1"/>
</dbReference>
<keyword evidence="3" id="KW-0808">Transferase</keyword>
<keyword evidence="4" id="KW-1185">Reference proteome</keyword>
<dbReference type="Proteomes" id="UP000480303">
    <property type="component" value="Unassembled WGS sequence"/>
</dbReference>
<dbReference type="InterPro" id="IPR001173">
    <property type="entry name" value="Glyco_trans_2-like"/>
</dbReference>
<feature type="domain" description="Glycosyltransferase 2-like" evidence="2">
    <location>
        <begin position="44"/>
        <end position="164"/>
    </location>
</feature>
<evidence type="ECO:0000259" key="2">
    <source>
        <dbReference type="Pfam" id="PF00535"/>
    </source>
</evidence>
<gene>
    <name evidence="3" type="ORF">Hs30E_07970</name>
</gene>
<dbReference type="CDD" id="cd00761">
    <property type="entry name" value="Glyco_tranf_GTA_type"/>
    <property type="match status" value="1"/>
</dbReference>
<dbReference type="Gene3D" id="3.90.550.10">
    <property type="entry name" value="Spore Coat Polysaccharide Biosynthesis Protein SpsA, Chain A"/>
    <property type="match status" value="1"/>
</dbReference>
<dbReference type="EMBL" id="BLLI01000017">
    <property type="protein sequence ID" value="GFH42246.1"/>
    <property type="molecule type" value="Genomic_DNA"/>
</dbReference>
<dbReference type="SUPFAM" id="SSF53448">
    <property type="entry name" value="Nucleotide-diphospho-sugar transferases"/>
    <property type="match status" value="1"/>
</dbReference>
<accession>A0A6A0BBM9</accession>
<dbReference type="PANTHER" id="PTHR43685">
    <property type="entry name" value="GLYCOSYLTRANSFERASE"/>
    <property type="match status" value="1"/>
</dbReference>